<dbReference type="InterPro" id="IPR011009">
    <property type="entry name" value="Kinase-like_dom_sf"/>
</dbReference>
<dbReference type="InterPro" id="IPR008271">
    <property type="entry name" value="Ser/Thr_kinase_AS"/>
</dbReference>
<sequence>MRYLHHNQIYHLDLKPENILFDNKFYPHVCDYGLSACFPQIFKNSIDLAMKSEINSLLYTSPELLSGEESSNQASDIYSFAFLAFSIVTEKVPFYNHDTSITSPDFIHKIKLDYRPIFTDDFTKKMRELISRCWSPKVEDRPSFDEIFEQLSTDFSYFKETVDHNSIQHYLNQLSCEEGKGGNNENNTQKDEIQKCIQKVDKPQNDSEKVDDLKKSNIDYVTAIHALHGNERERNSKQAFLSLKKSSEEGRR</sequence>
<protein>
    <recommendedName>
        <fullName evidence="2">Protein kinase domain-containing protein</fullName>
    </recommendedName>
</protein>
<dbReference type="EMBL" id="JAPFFF010000005">
    <property type="protein sequence ID" value="KAK8890098.1"/>
    <property type="molecule type" value="Genomic_DNA"/>
</dbReference>
<dbReference type="InterPro" id="IPR000719">
    <property type="entry name" value="Prot_kinase_dom"/>
</dbReference>
<dbReference type="PROSITE" id="PS00108">
    <property type="entry name" value="PROTEIN_KINASE_ST"/>
    <property type="match status" value="1"/>
</dbReference>
<reference evidence="3 4" key="1">
    <citation type="submission" date="2024-04" db="EMBL/GenBank/DDBJ databases">
        <title>Tritrichomonas musculus Genome.</title>
        <authorList>
            <person name="Alves-Ferreira E."/>
            <person name="Grigg M."/>
            <person name="Lorenzi H."/>
            <person name="Galac M."/>
        </authorList>
    </citation>
    <scope>NUCLEOTIDE SEQUENCE [LARGE SCALE GENOMIC DNA]</scope>
    <source>
        <strain evidence="3 4">EAF2021</strain>
    </source>
</reference>
<dbReference type="SUPFAM" id="SSF56112">
    <property type="entry name" value="Protein kinase-like (PK-like)"/>
    <property type="match status" value="1"/>
</dbReference>
<dbReference type="PANTHER" id="PTHR23257">
    <property type="entry name" value="SERINE-THREONINE PROTEIN KINASE"/>
    <property type="match status" value="1"/>
</dbReference>
<evidence type="ECO:0000313" key="3">
    <source>
        <dbReference type="EMBL" id="KAK8890098.1"/>
    </source>
</evidence>
<gene>
    <name evidence="3" type="ORF">M9Y10_034857</name>
</gene>
<accession>A0ABR2KGK2</accession>
<dbReference type="SMART" id="SM00220">
    <property type="entry name" value="S_TKc"/>
    <property type="match status" value="1"/>
</dbReference>
<organism evidence="3 4">
    <name type="scientific">Tritrichomonas musculus</name>
    <dbReference type="NCBI Taxonomy" id="1915356"/>
    <lineage>
        <taxon>Eukaryota</taxon>
        <taxon>Metamonada</taxon>
        <taxon>Parabasalia</taxon>
        <taxon>Tritrichomonadida</taxon>
        <taxon>Tritrichomonadidae</taxon>
        <taxon>Tritrichomonas</taxon>
    </lineage>
</organism>
<dbReference type="PROSITE" id="PS50011">
    <property type="entry name" value="PROTEIN_KINASE_DOM"/>
    <property type="match status" value="1"/>
</dbReference>
<evidence type="ECO:0000259" key="2">
    <source>
        <dbReference type="PROSITE" id="PS50011"/>
    </source>
</evidence>
<feature type="domain" description="Protein kinase" evidence="2">
    <location>
        <begin position="1"/>
        <end position="158"/>
    </location>
</feature>
<keyword evidence="4" id="KW-1185">Reference proteome</keyword>
<dbReference type="Gene3D" id="1.10.510.10">
    <property type="entry name" value="Transferase(Phosphotransferase) domain 1"/>
    <property type="match status" value="1"/>
</dbReference>
<evidence type="ECO:0000313" key="4">
    <source>
        <dbReference type="Proteomes" id="UP001470230"/>
    </source>
</evidence>
<feature type="region of interest" description="Disordered" evidence="1">
    <location>
        <begin position="229"/>
        <end position="252"/>
    </location>
</feature>
<evidence type="ECO:0000256" key="1">
    <source>
        <dbReference type="SAM" id="MobiDB-lite"/>
    </source>
</evidence>
<dbReference type="Pfam" id="PF00069">
    <property type="entry name" value="Pkinase"/>
    <property type="match status" value="1"/>
</dbReference>
<comment type="caution">
    <text evidence="3">The sequence shown here is derived from an EMBL/GenBank/DDBJ whole genome shotgun (WGS) entry which is preliminary data.</text>
</comment>
<dbReference type="Proteomes" id="UP001470230">
    <property type="component" value="Unassembled WGS sequence"/>
</dbReference>
<name>A0ABR2KGK2_9EUKA</name>
<proteinExistence type="predicted"/>
<dbReference type="InterPro" id="IPR050167">
    <property type="entry name" value="Ser_Thr_protein_kinase"/>
</dbReference>